<evidence type="ECO:0000313" key="2">
    <source>
        <dbReference type="EMBL" id="GAA0149877.1"/>
    </source>
</evidence>
<feature type="domain" description="Reverse transcriptase Ty1/copia-type" evidence="1">
    <location>
        <begin position="1"/>
        <end position="144"/>
    </location>
</feature>
<keyword evidence="2" id="KW-0472">Membrane</keyword>
<organism evidence="2 3">
    <name type="scientific">Lithospermum erythrorhizon</name>
    <name type="common">Purple gromwell</name>
    <name type="synonym">Lithospermum officinale var. erythrorhizon</name>
    <dbReference type="NCBI Taxonomy" id="34254"/>
    <lineage>
        <taxon>Eukaryota</taxon>
        <taxon>Viridiplantae</taxon>
        <taxon>Streptophyta</taxon>
        <taxon>Embryophyta</taxon>
        <taxon>Tracheophyta</taxon>
        <taxon>Spermatophyta</taxon>
        <taxon>Magnoliopsida</taxon>
        <taxon>eudicotyledons</taxon>
        <taxon>Gunneridae</taxon>
        <taxon>Pentapetalae</taxon>
        <taxon>asterids</taxon>
        <taxon>lamiids</taxon>
        <taxon>Boraginales</taxon>
        <taxon>Boraginaceae</taxon>
        <taxon>Boraginoideae</taxon>
        <taxon>Lithospermeae</taxon>
        <taxon>Lithospermum</taxon>
    </lineage>
</organism>
<keyword evidence="3" id="KW-1185">Reference proteome</keyword>
<dbReference type="Pfam" id="PF07727">
    <property type="entry name" value="RVT_2"/>
    <property type="match status" value="1"/>
</dbReference>
<reference evidence="2 3" key="1">
    <citation type="submission" date="2024-01" db="EMBL/GenBank/DDBJ databases">
        <title>The complete chloroplast genome sequence of Lithospermum erythrorhizon: insights into the phylogenetic relationship among Boraginaceae species and the maternal lineages of purple gromwells.</title>
        <authorList>
            <person name="Okada T."/>
            <person name="Watanabe K."/>
        </authorList>
    </citation>
    <scope>NUCLEOTIDE SEQUENCE [LARGE SCALE GENOMIC DNA]</scope>
</reference>
<proteinExistence type="predicted"/>
<dbReference type="Proteomes" id="UP001454036">
    <property type="component" value="Unassembled WGS sequence"/>
</dbReference>
<dbReference type="AlphaFoldDB" id="A0AAV3PIM2"/>
<sequence>MKPPPGFEQGVASRVCRLRKSFYGLKKAPHCWFAKLAESLCSCGFTNFYSDYSLFRYVRGDVRLHVLIYVVDLIISGNNSAVLSVFKAFLSSYFHTKDLDVLKYFLGIEVAHSFEGIYLCQRKYVLDIITECGLLGRRPASFPLNRITSWGSQLVRFLRMASSTEPEAGSLECCGPGGALGICDLHALT</sequence>
<gene>
    <name evidence="2" type="ORF">LIER_37017</name>
</gene>
<comment type="caution">
    <text evidence="2">The sequence shown here is derived from an EMBL/GenBank/DDBJ whole genome shotgun (WGS) entry which is preliminary data.</text>
</comment>
<keyword evidence="2" id="KW-0675">Receptor</keyword>
<accession>A0AAV3PIM2</accession>
<dbReference type="InterPro" id="IPR013103">
    <property type="entry name" value="RVT_2"/>
</dbReference>
<evidence type="ECO:0000259" key="1">
    <source>
        <dbReference type="Pfam" id="PF07727"/>
    </source>
</evidence>
<protein>
    <submittedName>
        <fullName evidence="2">Transmembrane signal receptor</fullName>
    </submittedName>
</protein>
<dbReference type="EMBL" id="BAABME010017385">
    <property type="protein sequence ID" value="GAA0149877.1"/>
    <property type="molecule type" value="Genomic_DNA"/>
</dbReference>
<evidence type="ECO:0000313" key="3">
    <source>
        <dbReference type="Proteomes" id="UP001454036"/>
    </source>
</evidence>
<keyword evidence="2" id="KW-0812">Transmembrane</keyword>
<name>A0AAV3PIM2_LITER</name>